<dbReference type="EMBL" id="ML769612">
    <property type="protein sequence ID" value="KAE9391824.1"/>
    <property type="molecule type" value="Genomic_DNA"/>
</dbReference>
<organism evidence="1 2">
    <name type="scientific">Gymnopus androsaceus JB14</name>
    <dbReference type="NCBI Taxonomy" id="1447944"/>
    <lineage>
        <taxon>Eukaryota</taxon>
        <taxon>Fungi</taxon>
        <taxon>Dikarya</taxon>
        <taxon>Basidiomycota</taxon>
        <taxon>Agaricomycotina</taxon>
        <taxon>Agaricomycetes</taxon>
        <taxon>Agaricomycetidae</taxon>
        <taxon>Agaricales</taxon>
        <taxon>Marasmiineae</taxon>
        <taxon>Omphalotaceae</taxon>
        <taxon>Gymnopus</taxon>
    </lineage>
</organism>
<proteinExistence type="predicted"/>
<keyword evidence="2" id="KW-1185">Reference proteome</keyword>
<dbReference type="AlphaFoldDB" id="A0A6A4H373"/>
<dbReference type="PANTHER" id="PTHR38926:SF5">
    <property type="entry name" value="F-BOX AND LEUCINE-RICH REPEAT PROTEIN 6"/>
    <property type="match status" value="1"/>
</dbReference>
<sequence>MIMAGEAGFSCASKSTNVDDLQNVGFDSAKHDGYGNTYSRPVLGIMDYSCCVGVNLSSRKRFRNALKWVKIRILGRKLPSIPDTSTTSNEVFALMPPEIMARIFLYCRRLKSLPAGPAEFTLVCSRWRSIAYSSPELWTALRISLPRALKTEADAVRFESLITEWALRSSGLAIDLDISGPHFLYKGGAKDSPSQTQCLLYEKVCQNILVKFSEKWRSISPLTGVHTMNDFLHAIYPKPLPALEELTLHVETDAPAAYVSFSQSPCLYKLVLLLRFDSEFSFSSIAKFIPETIIDLTISSSPTQLSHDFIFGFLTLGQLQRLTRLRLDRLDWLESQALPSVSLPNLRDLSTFGVIAAVVDLLRALTTPSLESLNLSMLGAHANGHTVTLPSILLPKLRGLSIIYGDIADIVDLFGALTTPSLESLHLGMSGGSFSYTLPPISLLKLRNLSLFGTINPMADLLRALTAPSLESLVLSEWDRSYLGFKKRSQFPLSAFSIIMMTEGDSTAITLDEDDFFQFLSAVSTIKVLNITTWGDTMPSRLLRFLSYDENKPEGQTFPHLKYLYLKDTKFESSIDVQTCMDFVNSRWWAGNSQPKLTGVDRLEKLSLFVKLTSKTKKKLEKCRSEGMRCFYDSEY</sequence>
<reference evidence="1" key="1">
    <citation type="journal article" date="2019" name="Environ. Microbiol.">
        <title>Fungal ecological strategies reflected in gene transcription - a case study of two litter decomposers.</title>
        <authorList>
            <person name="Barbi F."/>
            <person name="Kohler A."/>
            <person name="Barry K."/>
            <person name="Baskaran P."/>
            <person name="Daum C."/>
            <person name="Fauchery L."/>
            <person name="Ihrmark K."/>
            <person name="Kuo A."/>
            <person name="LaButti K."/>
            <person name="Lipzen A."/>
            <person name="Morin E."/>
            <person name="Grigoriev I.V."/>
            <person name="Henrissat B."/>
            <person name="Lindahl B."/>
            <person name="Martin F."/>
        </authorList>
    </citation>
    <scope>NUCLEOTIDE SEQUENCE</scope>
    <source>
        <strain evidence="1">JB14</strain>
    </source>
</reference>
<gene>
    <name evidence="1" type="ORF">BT96DRAFT_979684</name>
</gene>
<dbReference type="Gene3D" id="1.20.1280.50">
    <property type="match status" value="1"/>
</dbReference>
<protein>
    <submittedName>
        <fullName evidence="1">Uncharacterized protein</fullName>
    </submittedName>
</protein>
<dbReference type="OrthoDB" id="2269034at2759"/>
<dbReference type="PANTHER" id="PTHR38926">
    <property type="entry name" value="F-BOX DOMAIN CONTAINING PROTEIN, EXPRESSED"/>
    <property type="match status" value="1"/>
</dbReference>
<evidence type="ECO:0000313" key="1">
    <source>
        <dbReference type="EMBL" id="KAE9391824.1"/>
    </source>
</evidence>
<dbReference type="SUPFAM" id="SSF81383">
    <property type="entry name" value="F-box domain"/>
    <property type="match status" value="1"/>
</dbReference>
<dbReference type="InterPro" id="IPR036047">
    <property type="entry name" value="F-box-like_dom_sf"/>
</dbReference>
<name>A0A6A4H373_9AGAR</name>
<evidence type="ECO:0000313" key="2">
    <source>
        <dbReference type="Proteomes" id="UP000799118"/>
    </source>
</evidence>
<dbReference type="Gene3D" id="3.80.10.10">
    <property type="entry name" value="Ribonuclease Inhibitor"/>
    <property type="match status" value="1"/>
</dbReference>
<dbReference type="Proteomes" id="UP000799118">
    <property type="component" value="Unassembled WGS sequence"/>
</dbReference>
<accession>A0A6A4H373</accession>
<dbReference type="SUPFAM" id="SSF52058">
    <property type="entry name" value="L domain-like"/>
    <property type="match status" value="1"/>
</dbReference>
<dbReference type="InterPro" id="IPR032675">
    <property type="entry name" value="LRR_dom_sf"/>
</dbReference>